<reference evidence="6" key="1">
    <citation type="submission" date="2017-09" db="EMBL/GenBank/DDBJ databases">
        <title>Metaegenomics of thermophilic ammonia-oxidizing enrichment culture.</title>
        <authorList>
            <person name="Kato S."/>
            <person name="Suzuki K."/>
        </authorList>
    </citation>
    <scope>NUCLEOTIDE SEQUENCE [LARGE SCALE GENOMIC DNA]</scope>
</reference>
<dbReference type="PANTHER" id="PTHR15622">
    <property type="entry name" value="WD40 REPEAT PROTEIN"/>
    <property type="match status" value="1"/>
</dbReference>
<keyword evidence="3" id="KW-0833">Ubl conjugation pathway</keyword>
<feature type="repeat" description="WD" evidence="4">
    <location>
        <begin position="134"/>
        <end position="175"/>
    </location>
</feature>
<evidence type="ECO:0000313" key="6">
    <source>
        <dbReference type="Proteomes" id="UP000236173"/>
    </source>
</evidence>
<dbReference type="PRINTS" id="PR00320">
    <property type="entry name" value="GPROTEINBRPT"/>
</dbReference>
<dbReference type="Gene3D" id="2.130.10.10">
    <property type="entry name" value="YVTN repeat-like/Quinoprotein amine dehydrogenase"/>
    <property type="match status" value="3"/>
</dbReference>
<comment type="caution">
    <text evidence="5">The sequence shown here is derived from an EMBL/GenBank/DDBJ whole genome shotgun (WGS) entry which is preliminary data.</text>
</comment>
<dbReference type="PROSITE" id="PS50294">
    <property type="entry name" value="WD_REPEATS_REGION"/>
    <property type="match status" value="4"/>
</dbReference>
<dbReference type="InterPro" id="IPR001680">
    <property type="entry name" value="WD40_rpt"/>
</dbReference>
<feature type="repeat" description="WD" evidence="4">
    <location>
        <begin position="176"/>
        <end position="218"/>
    </location>
</feature>
<proteinExistence type="predicted"/>
<evidence type="ECO:0000256" key="2">
    <source>
        <dbReference type="ARBA" id="ARBA00022737"/>
    </source>
</evidence>
<dbReference type="InterPro" id="IPR051983">
    <property type="entry name" value="WSB_SOCS-box_domain"/>
</dbReference>
<evidence type="ECO:0000256" key="1">
    <source>
        <dbReference type="ARBA" id="ARBA00022574"/>
    </source>
</evidence>
<dbReference type="GO" id="GO:0000209">
    <property type="term" value="P:protein polyubiquitination"/>
    <property type="evidence" value="ECO:0007669"/>
    <property type="project" value="TreeGrafter"/>
</dbReference>
<dbReference type="InterPro" id="IPR015943">
    <property type="entry name" value="WD40/YVTN_repeat-like_dom_sf"/>
</dbReference>
<dbReference type="InterPro" id="IPR019775">
    <property type="entry name" value="WD40_repeat_CS"/>
</dbReference>
<evidence type="ECO:0000256" key="3">
    <source>
        <dbReference type="ARBA" id="ARBA00022786"/>
    </source>
</evidence>
<dbReference type="InterPro" id="IPR020472">
    <property type="entry name" value="WD40_PAC1"/>
</dbReference>
<dbReference type="Pfam" id="PF00400">
    <property type="entry name" value="WD40"/>
    <property type="match status" value="6"/>
</dbReference>
<dbReference type="EMBL" id="BEHT01000050">
    <property type="protein sequence ID" value="GBD00079.1"/>
    <property type="molecule type" value="Genomic_DNA"/>
</dbReference>
<protein>
    <submittedName>
        <fullName evidence="5">Uncharacterized protein</fullName>
    </submittedName>
</protein>
<dbReference type="PANTHER" id="PTHR15622:SF2">
    <property type="entry name" value="U4_U6 SMALL NUCLEAR RIBONUCLEOPROTEIN PRP4"/>
    <property type="match status" value="1"/>
</dbReference>
<feature type="repeat" description="WD" evidence="4">
    <location>
        <begin position="86"/>
        <end position="127"/>
    </location>
</feature>
<dbReference type="SUPFAM" id="SSF50978">
    <property type="entry name" value="WD40 repeat-like"/>
    <property type="match status" value="1"/>
</dbReference>
<feature type="repeat" description="WD" evidence="4">
    <location>
        <begin position="262"/>
        <end position="303"/>
    </location>
</feature>
<sequence>MTTPRERMVILVLITLGLIVLLWSFSETYRQNMGETLIVTVGEFHAHDAPIVTIALSPDGRLLATAAKDNTVKLWRLPNRQLLHTLKGHTRTITCLAFTPDSQHLISGGADMTVRMWQVATGKLERLWDADHTTDWHTGWIQAVAVSPDGKVLATGSRDTTVKLWDLATGQLRRTLWGHEDTVTALAFSPQETRLLASGSTDGTVWVWDIDKGEPVVKHPPLGYNPLCLAWTPDGRALAVGGYTGMGVRVIDWQTGKQIAWCSGMEGNVWAIAFSRDGQLIAAGCGDNAVWIFETRTGKRLRTIRENVGRQAGSDYWNDVRGVAFLPDNTLVAAMEDGNVRMWRLTGIRIHIPTPQLPSLPDEHGHGH</sequence>
<dbReference type="InterPro" id="IPR036322">
    <property type="entry name" value="WD40_repeat_dom_sf"/>
</dbReference>
<dbReference type="PROSITE" id="PS50082">
    <property type="entry name" value="WD_REPEATS_2"/>
    <property type="match status" value="5"/>
</dbReference>
<dbReference type="Proteomes" id="UP000236173">
    <property type="component" value="Unassembled WGS sequence"/>
</dbReference>
<keyword evidence="1 4" id="KW-0853">WD repeat</keyword>
<dbReference type="SMART" id="SM00320">
    <property type="entry name" value="WD40"/>
    <property type="match status" value="7"/>
</dbReference>
<accession>A0A2H5XFW6</accession>
<gene>
    <name evidence="5" type="ORF">HRbin17_02615</name>
</gene>
<organism evidence="5 6">
    <name type="scientific">Candidatus Fervidibacter japonicus</name>
    <dbReference type="NCBI Taxonomy" id="2035412"/>
    <lineage>
        <taxon>Bacteria</taxon>
        <taxon>Candidatus Fervidibacterota</taxon>
        <taxon>Candidatus Fervidibacter</taxon>
    </lineage>
</organism>
<dbReference type="CDD" id="cd00200">
    <property type="entry name" value="WD40"/>
    <property type="match status" value="1"/>
</dbReference>
<feature type="repeat" description="WD" evidence="4">
    <location>
        <begin position="44"/>
        <end position="85"/>
    </location>
</feature>
<evidence type="ECO:0000313" key="5">
    <source>
        <dbReference type="EMBL" id="GBD00079.1"/>
    </source>
</evidence>
<name>A0A2H5XFW6_9BACT</name>
<dbReference type="PROSITE" id="PS00678">
    <property type="entry name" value="WD_REPEATS_1"/>
    <property type="match status" value="2"/>
</dbReference>
<keyword evidence="2" id="KW-0677">Repeat</keyword>
<evidence type="ECO:0000256" key="4">
    <source>
        <dbReference type="PROSITE-ProRule" id="PRU00221"/>
    </source>
</evidence>
<dbReference type="AlphaFoldDB" id="A0A2H5XFW6"/>